<accession>A0A2T0RQ06</accession>
<evidence type="ECO:0000313" key="3">
    <source>
        <dbReference type="Proteomes" id="UP000239480"/>
    </source>
</evidence>
<dbReference type="Gene3D" id="3.40.50.1820">
    <property type="entry name" value="alpha/beta hydrolase"/>
    <property type="match status" value="1"/>
</dbReference>
<dbReference type="GO" id="GO:0016787">
    <property type="term" value="F:hydrolase activity"/>
    <property type="evidence" value="ECO:0007669"/>
    <property type="project" value="UniProtKB-KW"/>
</dbReference>
<dbReference type="AlphaFoldDB" id="A0A2T0RQ06"/>
<gene>
    <name evidence="2" type="ORF">CLV78_105244</name>
</gene>
<name>A0A2T0RQ06_9RHOB</name>
<comment type="caution">
    <text evidence="2">The sequence shown here is derived from an EMBL/GenBank/DDBJ whole genome shotgun (WGS) entry which is preliminary data.</text>
</comment>
<evidence type="ECO:0000259" key="1">
    <source>
        <dbReference type="Pfam" id="PF00561"/>
    </source>
</evidence>
<dbReference type="InterPro" id="IPR000073">
    <property type="entry name" value="AB_hydrolase_1"/>
</dbReference>
<keyword evidence="3" id="KW-1185">Reference proteome</keyword>
<dbReference type="Proteomes" id="UP000239480">
    <property type="component" value="Unassembled WGS sequence"/>
</dbReference>
<evidence type="ECO:0000313" key="2">
    <source>
        <dbReference type="EMBL" id="PRY23190.1"/>
    </source>
</evidence>
<feature type="domain" description="AB hydrolase-1" evidence="1">
    <location>
        <begin position="35"/>
        <end position="98"/>
    </location>
</feature>
<reference evidence="2 3" key="1">
    <citation type="submission" date="2018-03" db="EMBL/GenBank/DDBJ databases">
        <title>Genomic Encyclopedia of Archaeal and Bacterial Type Strains, Phase II (KMG-II): from individual species to whole genera.</title>
        <authorList>
            <person name="Goeker M."/>
        </authorList>
    </citation>
    <scope>NUCLEOTIDE SEQUENCE [LARGE SCALE GENOMIC DNA]</scope>
    <source>
        <strain evidence="2 3">DSM 29328</strain>
    </source>
</reference>
<dbReference type="SUPFAM" id="SSF53474">
    <property type="entry name" value="alpha/beta-Hydrolases"/>
    <property type="match status" value="1"/>
</dbReference>
<dbReference type="OrthoDB" id="9804723at2"/>
<organism evidence="2 3">
    <name type="scientific">Aliiruegeria haliotis</name>
    <dbReference type="NCBI Taxonomy" id="1280846"/>
    <lineage>
        <taxon>Bacteria</taxon>
        <taxon>Pseudomonadati</taxon>
        <taxon>Pseudomonadota</taxon>
        <taxon>Alphaproteobacteria</taxon>
        <taxon>Rhodobacterales</taxon>
        <taxon>Roseobacteraceae</taxon>
        <taxon>Aliiruegeria</taxon>
    </lineage>
</organism>
<dbReference type="InterPro" id="IPR029058">
    <property type="entry name" value="AB_hydrolase_fold"/>
</dbReference>
<dbReference type="EMBL" id="PVTD01000005">
    <property type="protein sequence ID" value="PRY23190.1"/>
    <property type="molecule type" value="Genomic_DNA"/>
</dbReference>
<proteinExistence type="predicted"/>
<sequence length="106" mass="11205">MTLSSSPAEIPPSEQLILGGRQVSFVRGGIDAAAPVLLLHGGGLDRVTLSLRLLFPHLAKHHHVIAPDWPGHAGSDLLGGPFRIADLGNWLLDLLDALHICCANVP</sequence>
<protein>
    <submittedName>
        <fullName evidence="2">Alpha/beta hydrolase family protein</fullName>
    </submittedName>
</protein>
<dbReference type="Pfam" id="PF00561">
    <property type="entry name" value="Abhydrolase_1"/>
    <property type="match status" value="1"/>
</dbReference>
<dbReference type="RefSeq" id="WP_106205490.1">
    <property type="nucleotide sequence ID" value="NZ_PVTD01000005.1"/>
</dbReference>
<keyword evidence="2" id="KW-0378">Hydrolase</keyword>